<proteinExistence type="predicted"/>
<evidence type="ECO:0000313" key="2">
    <source>
        <dbReference type="Proteomes" id="UP000593605"/>
    </source>
</evidence>
<sequence length="122" mass="14119">MSDAQLWEWIEDFFRENFGTEQSASLDTILFLIGVQELGSGPQAFSKDDKLNLLHIAVCRLLEPFGYYEFSHYDQDGFPHFSEKKPLPALKPNEQQILMKKAVIQYFIDENLFPEEIVAGMI</sequence>
<name>A0A7M1T1E2_9FLAO</name>
<dbReference type="AlphaFoldDB" id="A0A7M1T1E2"/>
<dbReference type="EMBL" id="CP063145">
    <property type="protein sequence ID" value="QOR73097.1"/>
    <property type="molecule type" value="Genomic_DNA"/>
</dbReference>
<dbReference type="Proteomes" id="UP000593605">
    <property type="component" value="Chromosome"/>
</dbReference>
<gene>
    <name evidence="1" type="ORF">IMZ16_06005</name>
</gene>
<reference evidence="1 2" key="1">
    <citation type="submission" date="2020-10" db="EMBL/GenBank/DDBJ databases">
        <title>Complete genome of Cruoricapor ignavus strain M1214 isolated from the blood culture of a febrile patient.</title>
        <authorList>
            <person name="Guglielmino C.J.D."/>
        </authorList>
    </citation>
    <scope>NUCLEOTIDE SEQUENCE [LARGE SCALE GENOMIC DNA]</scope>
    <source>
        <strain evidence="1 2">M1214</strain>
    </source>
</reference>
<evidence type="ECO:0000313" key="1">
    <source>
        <dbReference type="EMBL" id="QOR73097.1"/>
    </source>
</evidence>
<organism evidence="1 2">
    <name type="scientific">Cruoricaptor ignavus</name>
    <dbReference type="NCBI Taxonomy" id="1118202"/>
    <lineage>
        <taxon>Bacteria</taxon>
        <taxon>Pseudomonadati</taxon>
        <taxon>Bacteroidota</taxon>
        <taxon>Flavobacteriia</taxon>
        <taxon>Flavobacteriales</taxon>
        <taxon>Weeksellaceae</taxon>
        <taxon>Cruoricaptor</taxon>
    </lineage>
</organism>
<dbReference type="RefSeq" id="WP_193439281.1">
    <property type="nucleotide sequence ID" value="NZ_CP063145.1"/>
</dbReference>
<dbReference type="KEGG" id="civ:IMZ16_06005"/>
<accession>A0A7M1T1E2</accession>
<protein>
    <submittedName>
        <fullName evidence="1">Uncharacterized protein</fullName>
    </submittedName>
</protein>